<organism evidence="2 3">
    <name type="scientific">Sphingobacterium chuzhouense</name>
    <dbReference type="NCBI Taxonomy" id="1742264"/>
    <lineage>
        <taxon>Bacteria</taxon>
        <taxon>Pseudomonadati</taxon>
        <taxon>Bacteroidota</taxon>
        <taxon>Sphingobacteriia</taxon>
        <taxon>Sphingobacteriales</taxon>
        <taxon>Sphingobacteriaceae</taxon>
        <taxon>Sphingobacterium</taxon>
    </lineage>
</organism>
<gene>
    <name evidence="2" type="ORF">H8B21_13470</name>
</gene>
<reference evidence="2 3" key="1">
    <citation type="submission" date="2020-08" db="EMBL/GenBank/DDBJ databases">
        <title>Sphingobacterium sp. DN00404 isolated from aquaculture water.</title>
        <authorList>
            <person name="Zhang M."/>
        </authorList>
    </citation>
    <scope>NUCLEOTIDE SEQUENCE [LARGE SCALE GENOMIC DNA]</scope>
    <source>
        <strain evidence="2 3">KCTC 42746</strain>
    </source>
</reference>
<feature type="domain" description="YhcG N-terminal" evidence="1">
    <location>
        <begin position="3"/>
        <end position="45"/>
    </location>
</feature>
<dbReference type="RefSeq" id="WP_190314294.1">
    <property type="nucleotide sequence ID" value="NZ_JACNYL010000003.1"/>
</dbReference>
<comment type="caution">
    <text evidence="2">The sequence shown here is derived from an EMBL/GenBank/DDBJ whole genome shotgun (WGS) entry which is preliminary data.</text>
</comment>
<dbReference type="Proteomes" id="UP000651112">
    <property type="component" value="Unassembled WGS sequence"/>
</dbReference>
<accession>A0ABR7XTU9</accession>
<evidence type="ECO:0000313" key="3">
    <source>
        <dbReference type="Proteomes" id="UP000651112"/>
    </source>
</evidence>
<evidence type="ECO:0000313" key="2">
    <source>
        <dbReference type="EMBL" id="MBD1422581.1"/>
    </source>
</evidence>
<dbReference type="Pfam" id="PF17761">
    <property type="entry name" value="DUF1016_N"/>
    <property type="match status" value="1"/>
</dbReference>
<sequence length="48" mass="5492">MNGQNLEGWSSKVIPRLANDLKNEFSDLRGYSERNLGYMLRFANEISG</sequence>
<dbReference type="EMBL" id="JACNYL010000003">
    <property type="protein sequence ID" value="MBD1422581.1"/>
    <property type="molecule type" value="Genomic_DNA"/>
</dbReference>
<keyword evidence="3" id="KW-1185">Reference proteome</keyword>
<name>A0ABR7XTU9_9SPHI</name>
<dbReference type="InterPro" id="IPR041527">
    <property type="entry name" value="YhcG_N"/>
</dbReference>
<evidence type="ECO:0000259" key="1">
    <source>
        <dbReference type="Pfam" id="PF17761"/>
    </source>
</evidence>
<protein>
    <recommendedName>
        <fullName evidence="1">YhcG N-terminal domain-containing protein</fullName>
    </recommendedName>
</protein>
<proteinExistence type="predicted"/>